<proteinExistence type="predicted"/>
<gene>
    <name evidence="1" type="ORF">GCM10017044_10280</name>
</gene>
<evidence type="ECO:0000313" key="2">
    <source>
        <dbReference type="Proteomes" id="UP000630923"/>
    </source>
</evidence>
<protein>
    <recommendedName>
        <fullName evidence="3">Sulfotransferase domain-containing protein</fullName>
    </recommendedName>
</protein>
<dbReference type="SUPFAM" id="SSF52540">
    <property type="entry name" value="P-loop containing nucleoside triphosphate hydrolases"/>
    <property type="match status" value="1"/>
</dbReference>
<reference evidence="1" key="1">
    <citation type="journal article" date="2014" name="Int. J. Syst. Evol. Microbiol.">
        <title>Complete genome sequence of Corynebacterium casei LMG S-19264T (=DSM 44701T), isolated from a smear-ripened cheese.</title>
        <authorList>
            <consortium name="US DOE Joint Genome Institute (JGI-PGF)"/>
            <person name="Walter F."/>
            <person name="Albersmeier A."/>
            <person name="Kalinowski J."/>
            <person name="Ruckert C."/>
        </authorList>
    </citation>
    <scope>NUCLEOTIDE SEQUENCE</scope>
    <source>
        <strain evidence="1">KCTC 42590</strain>
    </source>
</reference>
<comment type="caution">
    <text evidence="1">The sequence shown here is derived from an EMBL/GenBank/DDBJ whole genome shotgun (WGS) entry which is preliminary data.</text>
</comment>
<dbReference type="EMBL" id="BNCI01000001">
    <property type="protein sequence ID" value="GHF17789.1"/>
    <property type="molecule type" value="Genomic_DNA"/>
</dbReference>
<name>A0A919AR14_9PROT</name>
<organism evidence="1 2">
    <name type="scientific">Kordiimonas sediminis</name>
    <dbReference type="NCBI Taxonomy" id="1735581"/>
    <lineage>
        <taxon>Bacteria</taxon>
        <taxon>Pseudomonadati</taxon>
        <taxon>Pseudomonadota</taxon>
        <taxon>Alphaproteobacteria</taxon>
        <taxon>Kordiimonadales</taxon>
        <taxon>Kordiimonadaceae</taxon>
        <taxon>Kordiimonas</taxon>
    </lineage>
</organism>
<dbReference type="InterPro" id="IPR027417">
    <property type="entry name" value="P-loop_NTPase"/>
</dbReference>
<dbReference type="AlphaFoldDB" id="A0A919AR14"/>
<dbReference type="Proteomes" id="UP000630923">
    <property type="component" value="Unassembled WGS sequence"/>
</dbReference>
<evidence type="ECO:0008006" key="3">
    <source>
        <dbReference type="Google" id="ProtNLM"/>
    </source>
</evidence>
<accession>A0A919AR14</accession>
<keyword evidence="2" id="KW-1185">Reference proteome</keyword>
<dbReference type="Gene3D" id="3.40.50.300">
    <property type="entry name" value="P-loop containing nucleotide triphosphate hydrolases"/>
    <property type="match status" value="1"/>
</dbReference>
<sequence length="294" mass="33766">MSSPYELLYKILQTMPDPEGGINPVVKNQIQNFQSPNIGAILAFPPKVGGTFLRTALIELLSKNYYAYLSRGSYASTDQARDLYFPTFLHHHVTIDPTPKALIAHCHMHANKPNIEIIEVFKLATIVNTRNILDTLVSYNDMVTKEADQLGVDFLSHSSEYYRDMTEDRRRWSLVNIAPIWYARFYAYWLNYTEACREAGKIPPLWTSFEELSNDPEILLSKFARHVDPANTYSIQDIDSALQKTMANKKDLRFNKGTSGRGDAFFTPEEKSRILEIMTFSPEHTRILQRYGVL</sequence>
<reference evidence="1" key="2">
    <citation type="submission" date="2020-09" db="EMBL/GenBank/DDBJ databases">
        <authorList>
            <person name="Sun Q."/>
            <person name="Kim S."/>
        </authorList>
    </citation>
    <scope>NUCLEOTIDE SEQUENCE</scope>
    <source>
        <strain evidence="1">KCTC 42590</strain>
    </source>
</reference>
<evidence type="ECO:0000313" key="1">
    <source>
        <dbReference type="EMBL" id="GHF17789.1"/>
    </source>
</evidence>
<dbReference type="RefSeq" id="WP_191250485.1">
    <property type="nucleotide sequence ID" value="NZ_BNCI01000001.1"/>
</dbReference>